<dbReference type="GO" id="GO:0020037">
    <property type="term" value="F:heme binding"/>
    <property type="evidence" value="ECO:0007669"/>
    <property type="project" value="InterPro"/>
</dbReference>
<keyword evidence="8" id="KW-1185">Reference proteome</keyword>
<dbReference type="AlphaFoldDB" id="A0A1Y6CIC8"/>
<dbReference type="Gene3D" id="1.10.420.10">
    <property type="entry name" value="Peroxidase, domain 2"/>
    <property type="match status" value="1"/>
</dbReference>
<dbReference type="STRING" id="1513793.SAMN06296036_118100"/>
<keyword evidence="4" id="KW-0479">Metal-binding</keyword>
<dbReference type="GO" id="GO:0046872">
    <property type="term" value="F:metal ion binding"/>
    <property type="evidence" value="ECO:0007669"/>
    <property type="project" value="UniProtKB-KW"/>
</dbReference>
<dbReference type="GO" id="GO:0042744">
    <property type="term" value="P:hydrogen peroxide catabolic process"/>
    <property type="evidence" value="ECO:0007669"/>
    <property type="project" value="TreeGrafter"/>
</dbReference>
<evidence type="ECO:0000256" key="2">
    <source>
        <dbReference type="ARBA" id="ARBA00022559"/>
    </source>
</evidence>
<evidence type="ECO:0000256" key="4">
    <source>
        <dbReference type="ARBA" id="ARBA00022723"/>
    </source>
</evidence>
<dbReference type="InterPro" id="IPR000763">
    <property type="entry name" value="Catalase_peroxidase"/>
</dbReference>
<dbReference type="Proteomes" id="UP000192907">
    <property type="component" value="Unassembled WGS sequence"/>
</dbReference>
<name>A0A1Y6CIC8_9BACT</name>
<comment type="cofactor">
    <cofactor evidence="1">
        <name>heme b</name>
        <dbReference type="ChEBI" id="CHEBI:60344"/>
    </cofactor>
</comment>
<organism evidence="7 8">
    <name type="scientific">Pseudobacteriovorax antillogorgiicola</name>
    <dbReference type="NCBI Taxonomy" id="1513793"/>
    <lineage>
        <taxon>Bacteria</taxon>
        <taxon>Pseudomonadati</taxon>
        <taxon>Bdellovibrionota</taxon>
        <taxon>Oligoflexia</taxon>
        <taxon>Oligoflexales</taxon>
        <taxon>Pseudobacteriovoracaceae</taxon>
        <taxon>Pseudobacteriovorax</taxon>
    </lineage>
</organism>
<keyword evidence="5" id="KW-0560">Oxidoreductase</keyword>
<dbReference type="EMBL" id="FWZT01000018">
    <property type="protein sequence ID" value="SMF57169.1"/>
    <property type="molecule type" value="Genomic_DNA"/>
</dbReference>
<gene>
    <name evidence="7" type="ORF">SAMN06296036_118100</name>
</gene>
<dbReference type="Gene3D" id="1.10.520.10">
    <property type="match status" value="1"/>
</dbReference>
<sequence>MNPPVMTTADLAIKFDAKYKKIAERFLANPEEYQMAFAKAWYKLTHRDMGPKARYLGSEVPKDELIWQDPIPPVDYKMIDEDNISFSRKKS</sequence>
<protein>
    <recommendedName>
        <fullName evidence="9">Catalase-peroxidase</fullName>
    </recommendedName>
</protein>
<dbReference type="GO" id="GO:0005829">
    <property type="term" value="C:cytosol"/>
    <property type="evidence" value="ECO:0007669"/>
    <property type="project" value="TreeGrafter"/>
</dbReference>
<dbReference type="PANTHER" id="PTHR30555:SF0">
    <property type="entry name" value="CATALASE-PEROXIDASE"/>
    <property type="match status" value="1"/>
</dbReference>
<evidence type="ECO:0000256" key="3">
    <source>
        <dbReference type="ARBA" id="ARBA00022617"/>
    </source>
</evidence>
<keyword evidence="2" id="KW-0575">Peroxidase</keyword>
<evidence type="ECO:0008006" key="9">
    <source>
        <dbReference type="Google" id="ProtNLM"/>
    </source>
</evidence>
<proteinExistence type="predicted"/>
<keyword evidence="6" id="KW-0408">Iron</keyword>
<dbReference type="InterPro" id="IPR010255">
    <property type="entry name" value="Haem_peroxidase_sf"/>
</dbReference>
<evidence type="ECO:0000256" key="6">
    <source>
        <dbReference type="ARBA" id="ARBA00023004"/>
    </source>
</evidence>
<dbReference type="GO" id="GO:0070301">
    <property type="term" value="P:cellular response to hydrogen peroxide"/>
    <property type="evidence" value="ECO:0007669"/>
    <property type="project" value="TreeGrafter"/>
</dbReference>
<accession>A0A1Y6CIC8</accession>
<keyword evidence="3" id="KW-0349">Heme</keyword>
<evidence type="ECO:0000313" key="8">
    <source>
        <dbReference type="Proteomes" id="UP000192907"/>
    </source>
</evidence>
<evidence type="ECO:0000313" key="7">
    <source>
        <dbReference type="EMBL" id="SMF57169.1"/>
    </source>
</evidence>
<evidence type="ECO:0000256" key="5">
    <source>
        <dbReference type="ARBA" id="ARBA00023002"/>
    </source>
</evidence>
<evidence type="ECO:0000256" key="1">
    <source>
        <dbReference type="ARBA" id="ARBA00001970"/>
    </source>
</evidence>
<dbReference type="PANTHER" id="PTHR30555">
    <property type="entry name" value="HYDROPEROXIDASE I, BIFUNCTIONAL CATALASE-PEROXIDASE"/>
    <property type="match status" value="1"/>
</dbReference>
<reference evidence="8" key="1">
    <citation type="submission" date="2017-04" db="EMBL/GenBank/DDBJ databases">
        <authorList>
            <person name="Varghese N."/>
            <person name="Submissions S."/>
        </authorList>
    </citation>
    <scope>NUCLEOTIDE SEQUENCE [LARGE SCALE GENOMIC DNA]</scope>
    <source>
        <strain evidence="8">RKEM611</strain>
    </source>
</reference>
<dbReference type="SUPFAM" id="SSF48113">
    <property type="entry name" value="Heme-dependent peroxidases"/>
    <property type="match status" value="1"/>
</dbReference>
<dbReference type="GO" id="GO:0004096">
    <property type="term" value="F:catalase activity"/>
    <property type="evidence" value="ECO:0007669"/>
    <property type="project" value="InterPro"/>
</dbReference>